<evidence type="ECO:0000313" key="5">
    <source>
        <dbReference type="EMBL" id="EKM76698.1"/>
    </source>
</evidence>
<evidence type="ECO:0000256" key="4">
    <source>
        <dbReference type="SAM" id="MobiDB-lite"/>
    </source>
</evidence>
<dbReference type="AlphaFoldDB" id="K5X0R3"/>
<dbReference type="HOGENOM" id="CLU_010194_4_3_1"/>
<keyword evidence="2" id="KW-0521">NADP</keyword>
<dbReference type="OrthoDB" id="1393670at2759"/>
<dbReference type="GeneID" id="18821837"/>
<gene>
    <name evidence="5" type="ORF">AGABI1DRAFT_102127</name>
</gene>
<feature type="region of interest" description="Disordered" evidence="4">
    <location>
        <begin position="1"/>
        <end position="24"/>
    </location>
</feature>
<dbReference type="InParanoid" id="K5X0R3"/>
<protein>
    <submittedName>
        <fullName evidence="5">Uncharacterized protein</fullName>
    </submittedName>
</protein>
<dbReference type="KEGG" id="abp:AGABI1DRAFT102127"/>
<sequence>MSSSDVITAYPNAFPEKQTQPLPGIERQMRPGVDHSKLEFWDEGKPSLKEYKGSGKLQGKTALITGGDSGIGRAAAIMFAREDCAGITISHLPEEQEDAKAVKPEIEEHSTKLNLVSCDLMEKKNCKDLVESHLQKFGKLDILVNNASKQVMCDKLENIDLGCVESTFQSNIIQMFAVTKFALPHLKRGSSIINTTSVVAYAGAPSLVDYSATKGAIAAFTRSLALQLISKGIRVNAVAPGPVITPLQPASRTPEDMEGWGSGTPLHGRAAQPAELGPAYVFLASSDSNVMTGQVLHVNSGLHIGGS</sequence>
<comment type="similarity">
    <text evidence="1">Belongs to the short-chain dehydrogenases/reductases (SDR) family.</text>
</comment>
<name>K5X0R3_AGABU</name>
<dbReference type="PANTHER" id="PTHR48107:SF16">
    <property type="entry name" value="NADPH-DEPENDENT ALDEHYDE REDUCTASE 1, CHLOROPLASTIC"/>
    <property type="match status" value="1"/>
</dbReference>
<keyword evidence="3" id="KW-0560">Oxidoreductase</keyword>
<dbReference type="Gene3D" id="3.40.50.720">
    <property type="entry name" value="NAD(P)-binding Rossmann-like Domain"/>
    <property type="match status" value="1"/>
</dbReference>
<dbReference type="InterPro" id="IPR002347">
    <property type="entry name" value="SDR_fam"/>
</dbReference>
<reference evidence="6" key="1">
    <citation type="journal article" date="2012" name="Proc. Natl. Acad. Sci. U.S.A.">
        <title>Genome sequence of the button mushroom Agaricus bisporus reveals mechanisms governing adaptation to a humic-rich ecological niche.</title>
        <authorList>
            <person name="Morin E."/>
            <person name="Kohler A."/>
            <person name="Baker A.R."/>
            <person name="Foulongne-Oriol M."/>
            <person name="Lombard V."/>
            <person name="Nagy L.G."/>
            <person name="Ohm R.A."/>
            <person name="Patyshakuliyeva A."/>
            <person name="Brun A."/>
            <person name="Aerts A.L."/>
            <person name="Bailey A.M."/>
            <person name="Billette C."/>
            <person name="Coutinho P.M."/>
            <person name="Deakin G."/>
            <person name="Doddapaneni H."/>
            <person name="Floudas D."/>
            <person name="Grimwood J."/>
            <person name="Hilden K."/>
            <person name="Kuees U."/>
            <person name="LaButti K.M."/>
            <person name="Lapidus A."/>
            <person name="Lindquist E.A."/>
            <person name="Lucas S.M."/>
            <person name="Murat C."/>
            <person name="Riley R.W."/>
            <person name="Salamov A.A."/>
            <person name="Schmutz J."/>
            <person name="Subramanian V."/>
            <person name="Woesten H.A.B."/>
            <person name="Xu J."/>
            <person name="Eastwood D.C."/>
            <person name="Foster G.D."/>
            <person name="Sonnenberg A.S."/>
            <person name="Cullen D."/>
            <person name="de Vries R.P."/>
            <person name="Lundell T."/>
            <person name="Hibbett D.S."/>
            <person name="Henrissat B."/>
            <person name="Burton K.S."/>
            <person name="Kerrigan R.W."/>
            <person name="Challen M.P."/>
            <person name="Grigoriev I.V."/>
            <person name="Martin F."/>
        </authorList>
    </citation>
    <scope>NUCLEOTIDE SEQUENCE [LARGE SCALE GENOMIC DNA]</scope>
    <source>
        <strain evidence="6">JB137-S8 / ATCC MYA-4627 / FGSC 10392</strain>
    </source>
</reference>
<dbReference type="RefSeq" id="XP_007332607.1">
    <property type="nucleotide sequence ID" value="XM_007332545.1"/>
</dbReference>
<accession>K5X0R3</accession>
<keyword evidence="6" id="KW-1185">Reference proteome</keyword>
<dbReference type="Proteomes" id="UP000008493">
    <property type="component" value="Unassembled WGS sequence"/>
</dbReference>
<evidence type="ECO:0000256" key="1">
    <source>
        <dbReference type="ARBA" id="ARBA00006484"/>
    </source>
</evidence>
<dbReference type="InterPro" id="IPR020904">
    <property type="entry name" value="Sc_DH/Rdtase_CS"/>
</dbReference>
<dbReference type="Pfam" id="PF13561">
    <property type="entry name" value="adh_short_C2"/>
    <property type="match status" value="1"/>
</dbReference>
<dbReference type="InterPro" id="IPR036291">
    <property type="entry name" value="NAD(P)-bd_dom_sf"/>
</dbReference>
<dbReference type="SUPFAM" id="SSF51735">
    <property type="entry name" value="NAD(P)-binding Rossmann-fold domains"/>
    <property type="match status" value="1"/>
</dbReference>
<proteinExistence type="inferred from homology"/>
<dbReference type="EMBL" id="JH971400">
    <property type="protein sequence ID" value="EKM76698.1"/>
    <property type="molecule type" value="Genomic_DNA"/>
</dbReference>
<dbReference type="PRINTS" id="PR00080">
    <property type="entry name" value="SDRFAMILY"/>
</dbReference>
<feature type="region of interest" description="Disordered" evidence="4">
    <location>
        <begin position="247"/>
        <end position="268"/>
    </location>
</feature>
<dbReference type="PRINTS" id="PR00081">
    <property type="entry name" value="GDHRDH"/>
</dbReference>
<organism evidence="5 6">
    <name type="scientific">Agaricus bisporus var. burnettii (strain JB137-S8 / ATCC MYA-4627 / FGSC 10392)</name>
    <name type="common">White button mushroom</name>
    <dbReference type="NCBI Taxonomy" id="597362"/>
    <lineage>
        <taxon>Eukaryota</taxon>
        <taxon>Fungi</taxon>
        <taxon>Dikarya</taxon>
        <taxon>Basidiomycota</taxon>
        <taxon>Agaricomycotina</taxon>
        <taxon>Agaricomycetes</taxon>
        <taxon>Agaricomycetidae</taxon>
        <taxon>Agaricales</taxon>
        <taxon>Agaricineae</taxon>
        <taxon>Agaricaceae</taxon>
        <taxon>Agaricus</taxon>
    </lineage>
</organism>
<dbReference type="PANTHER" id="PTHR48107">
    <property type="entry name" value="NADPH-DEPENDENT ALDEHYDE REDUCTASE-LIKE PROTEIN, CHLOROPLASTIC-RELATED"/>
    <property type="match status" value="1"/>
</dbReference>
<dbReference type="eggNOG" id="KOG0725">
    <property type="taxonomic scope" value="Eukaryota"/>
</dbReference>
<evidence type="ECO:0000256" key="3">
    <source>
        <dbReference type="ARBA" id="ARBA00023002"/>
    </source>
</evidence>
<dbReference type="GO" id="GO:0016614">
    <property type="term" value="F:oxidoreductase activity, acting on CH-OH group of donors"/>
    <property type="evidence" value="ECO:0007669"/>
    <property type="project" value="UniProtKB-ARBA"/>
</dbReference>
<dbReference type="STRING" id="597362.K5X0R3"/>
<dbReference type="FunCoup" id="K5X0R3">
    <property type="interactions" value="2"/>
</dbReference>
<evidence type="ECO:0000256" key="2">
    <source>
        <dbReference type="ARBA" id="ARBA00022857"/>
    </source>
</evidence>
<dbReference type="PROSITE" id="PS00061">
    <property type="entry name" value="ADH_SHORT"/>
    <property type="match status" value="1"/>
</dbReference>
<dbReference type="OMA" id="FSMFHMT"/>
<dbReference type="FunFam" id="3.40.50.720:FF:000084">
    <property type="entry name" value="Short-chain dehydrogenase reductase"/>
    <property type="match status" value="1"/>
</dbReference>
<evidence type="ECO:0000313" key="6">
    <source>
        <dbReference type="Proteomes" id="UP000008493"/>
    </source>
</evidence>